<protein>
    <recommendedName>
        <fullName evidence="1">EF-hand domain-containing protein</fullName>
    </recommendedName>
</protein>
<feature type="domain" description="EF-hand" evidence="1">
    <location>
        <begin position="124"/>
        <end position="144"/>
    </location>
</feature>
<name>A0ABT8F0E5_9BACT</name>
<dbReference type="EMBL" id="JAUHJS010000001">
    <property type="protein sequence ID" value="MDN4163880.1"/>
    <property type="molecule type" value="Genomic_DNA"/>
</dbReference>
<accession>A0ABT8F0E5</accession>
<dbReference type="Proteomes" id="UP001168552">
    <property type="component" value="Unassembled WGS sequence"/>
</dbReference>
<evidence type="ECO:0000313" key="2">
    <source>
        <dbReference type="EMBL" id="MDN4163880.1"/>
    </source>
</evidence>
<reference evidence="2" key="1">
    <citation type="submission" date="2023-06" db="EMBL/GenBank/DDBJ databases">
        <title>Cytophagales bacterium Strain LB-30, isolated from soil.</title>
        <authorList>
            <person name="Liu B."/>
        </authorList>
    </citation>
    <scope>NUCLEOTIDE SEQUENCE</scope>
    <source>
        <strain evidence="2">LB-30</strain>
    </source>
</reference>
<evidence type="ECO:0000313" key="3">
    <source>
        <dbReference type="Proteomes" id="UP001168552"/>
    </source>
</evidence>
<evidence type="ECO:0000259" key="1">
    <source>
        <dbReference type="PROSITE" id="PS50222"/>
    </source>
</evidence>
<organism evidence="2 3">
    <name type="scientific">Shiella aurantiaca</name>
    <dbReference type="NCBI Taxonomy" id="3058365"/>
    <lineage>
        <taxon>Bacteria</taxon>
        <taxon>Pseudomonadati</taxon>
        <taxon>Bacteroidota</taxon>
        <taxon>Cytophagia</taxon>
        <taxon>Cytophagales</taxon>
        <taxon>Shiellaceae</taxon>
        <taxon>Shiella</taxon>
    </lineage>
</organism>
<proteinExistence type="predicted"/>
<gene>
    <name evidence="2" type="ORF">QWY31_00125</name>
</gene>
<dbReference type="PROSITE" id="PS50222">
    <property type="entry name" value="EF_HAND_2"/>
    <property type="match status" value="1"/>
</dbReference>
<sequence>MRLSIMRINQYLILFLLGIFASFNAYANTENLERRANLILPLIKEYNEKNDSRGESHRNIYLIDLVDADIEFIVDLYEGQEVDDRLKDILFTDASKQSLNDELATFYKLYETPLYVILYYSWFDCSGNISEEEFKAALKTVCEKIYVKNQLGGPLGRGVSIISSGLASCQQADMWELSHHFTATWGKAYAGNIPFSSSLTNSNINEALPSYVFSVESTIGTVLGFEGMDEECLKAYFDNINSPLFQSHVLREAIRANPCILLKLHAIGEGLGRESPFMEDLKQIYLAAMGLAFSPPLAALLLPAIVDAAGTQVSNEGIKAVTNASLAAIMDAAIQGAFYHWFEQEEGGSWSEAMEYVDYYSVTASAFESGVQSLVGNSRLAEALIAAGSSCLLDGISEQGTFRDEFSTRACLKAAMIQLIIDGTLNSGKIYEKIKAFATRHPDRMISRFMALLQSNGMGSLVTVSNLTQYLSPFGISENQIRQVMENVNTWVEIWYTSSRARYQGLKNQFNNLGEALLVSSSYGTAYIVRLLKNNTPFAQLSQPEHLAGLNGQLAARNIGTSLSQSDYEQLLDAYAYVQSSVGDGLGNSAPDIFDFLSTHLHVQDIKSLATKGIDPLRFKTTLEELLIEGAENRHLTQVLRELPDSRSFEEFSEKLLSLAPDSRRLFYTDLGTPAFAEAIKGDVGLVDSWSVVKDGPELLRRNPENLEKLSKFIKETGMEESKLISSFGNTKNPQKWIDMKIPEADLDNIYNGFKNDPPFDLDPWTPQHKAERWAQYKLEKGSDGLDYKSWSNVYDGNIDKAISATRGVDDYFSSLGWGKKEVTISDFADGSKRRLDIADEARSKGVEFKEYSGGKVYASEMIRKEVELDGILVNDRFWEMEWIFKNCEPSAPLRKLLDDAGISVKLVTE</sequence>
<comment type="caution">
    <text evidence="2">The sequence shown here is derived from an EMBL/GenBank/DDBJ whole genome shotgun (WGS) entry which is preliminary data.</text>
</comment>
<keyword evidence="3" id="KW-1185">Reference proteome</keyword>
<dbReference type="InterPro" id="IPR002048">
    <property type="entry name" value="EF_hand_dom"/>
</dbReference>